<dbReference type="InterPro" id="IPR000182">
    <property type="entry name" value="GNAT_dom"/>
</dbReference>
<dbReference type="InterPro" id="IPR016181">
    <property type="entry name" value="Acyl_CoA_acyltransferase"/>
</dbReference>
<accession>A0A091B5F3</accession>
<evidence type="ECO:0000313" key="2">
    <source>
        <dbReference type="EMBL" id="KFN46084.1"/>
    </source>
</evidence>
<dbReference type="EMBL" id="AVCK01000020">
    <property type="protein sequence ID" value="KFN46084.1"/>
    <property type="molecule type" value="Genomic_DNA"/>
</dbReference>
<dbReference type="PANTHER" id="PTHR43610">
    <property type="entry name" value="BLL6696 PROTEIN"/>
    <property type="match status" value="1"/>
</dbReference>
<proteinExistence type="predicted"/>
<protein>
    <recommendedName>
        <fullName evidence="1">N-acetyltransferase domain-containing protein</fullName>
    </recommendedName>
</protein>
<dbReference type="eggNOG" id="COG1670">
    <property type="taxonomic scope" value="Bacteria"/>
</dbReference>
<gene>
    <name evidence="2" type="ORF">N787_11770</name>
</gene>
<dbReference type="RefSeq" id="WP_052575285.1">
    <property type="nucleotide sequence ID" value="NZ_AVCK01000020.1"/>
</dbReference>
<evidence type="ECO:0000313" key="3">
    <source>
        <dbReference type="Proteomes" id="UP000029393"/>
    </source>
</evidence>
<dbReference type="PANTHER" id="PTHR43610:SF1">
    <property type="entry name" value="N-ACETYLTRANSFERASE DOMAIN-CONTAINING PROTEIN"/>
    <property type="match status" value="1"/>
</dbReference>
<dbReference type="GO" id="GO:0016747">
    <property type="term" value="F:acyltransferase activity, transferring groups other than amino-acyl groups"/>
    <property type="evidence" value="ECO:0007669"/>
    <property type="project" value="InterPro"/>
</dbReference>
<dbReference type="STRING" id="1384056.N787_11770"/>
<keyword evidence="3" id="KW-1185">Reference proteome</keyword>
<dbReference type="Gene3D" id="3.40.630.30">
    <property type="match status" value="1"/>
</dbReference>
<dbReference type="AlphaFoldDB" id="A0A091B5F3"/>
<sequence>MITNLHWTIPPILQGIHVTLEPLQREHGQELLAAASDGELWNLWYTTVPGPETVRGYIAKAMQDREAGTAMPFLVRNAAGDPVGSTRFFRMDPLIPSLELGYTWYSQRVQRTALNTEAKRLLLGHAFDAMGCSVVELRTHVFNQRSRRAIERLGANFDGVLRRQMRMADGHLRDTAVYSILDNEWPTIRRHLDFKLEHGVAP</sequence>
<dbReference type="OrthoDB" id="5295305at2"/>
<dbReference type="PATRIC" id="fig|1384056.3.peg.1566"/>
<dbReference type="Proteomes" id="UP000029393">
    <property type="component" value="Unassembled WGS sequence"/>
</dbReference>
<reference evidence="2 3" key="1">
    <citation type="submission" date="2013-09" db="EMBL/GenBank/DDBJ databases">
        <title>Genome sequencing of Arenimonas metalli.</title>
        <authorList>
            <person name="Chen F."/>
            <person name="Wang G."/>
        </authorList>
    </citation>
    <scope>NUCLEOTIDE SEQUENCE [LARGE SCALE GENOMIC DNA]</scope>
    <source>
        <strain evidence="2 3">CF5-1</strain>
    </source>
</reference>
<evidence type="ECO:0000259" key="1">
    <source>
        <dbReference type="PROSITE" id="PS51186"/>
    </source>
</evidence>
<comment type="caution">
    <text evidence="2">The sequence shown here is derived from an EMBL/GenBank/DDBJ whole genome shotgun (WGS) entry which is preliminary data.</text>
</comment>
<name>A0A091B5F3_9GAMM</name>
<feature type="domain" description="N-acetyltransferase" evidence="1">
    <location>
        <begin position="18"/>
        <end position="184"/>
    </location>
</feature>
<dbReference type="Pfam" id="PF13302">
    <property type="entry name" value="Acetyltransf_3"/>
    <property type="match status" value="1"/>
</dbReference>
<organism evidence="2 3">
    <name type="scientific">Arenimonas metalli CF5-1</name>
    <dbReference type="NCBI Taxonomy" id="1384056"/>
    <lineage>
        <taxon>Bacteria</taxon>
        <taxon>Pseudomonadati</taxon>
        <taxon>Pseudomonadota</taxon>
        <taxon>Gammaproteobacteria</taxon>
        <taxon>Lysobacterales</taxon>
        <taxon>Lysobacteraceae</taxon>
        <taxon>Arenimonas</taxon>
    </lineage>
</organism>
<dbReference type="SUPFAM" id="SSF55729">
    <property type="entry name" value="Acyl-CoA N-acyltransferases (Nat)"/>
    <property type="match status" value="1"/>
</dbReference>
<dbReference type="PROSITE" id="PS51186">
    <property type="entry name" value="GNAT"/>
    <property type="match status" value="1"/>
</dbReference>